<evidence type="ECO:0000256" key="7">
    <source>
        <dbReference type="ARBA" id="ARBA00018660"/>
    </source>
</evidence>
<dbReference type="GO" id="GO:0046872">
    <property type="term" value="F:metal ion binding"/>
    <property type="evidence" value="ECO:0007669"/>
    <property type="project" value="UniProtKB-KW"/>
</dbReference>
<dbReference type="EMBL" id="BTFZ01000011">
    <property type="protein sequence ID" value="GMM37091.1"/>
    <property type="molecule type" value="Genomic_DNA"/>
</dbReference>
<dbReference type="RefSeq" id="XP_064854087.1">
    <property type="nucleotide sequence ID" value="XM_064998015.1"/>
</dbReference>
<evidence type="ECO:0000256" key="12">
    <source>
        <dbReference type="ARBA" id="ARBA00022741"/>
    </source>
</evidence>
<dbReference type="AlphaFoldDB" id="A0AAV5QQS5"/>
<comment type="pathway">
    <text evidence="4 22">Cofactor biosynthesis; tetrahydrofolylpolyglutamate biosynthesis.</text>
</comment>
<dbReference type="InterPro" id="IPR001645">
    <property type="entry name" value="Folylpolyglutamate_synth"/>
</dbReference>
<evidence type="ECO:0000256" key="9">
    <source>
        <dbReference type="ARBA" id="ARBA00022563"/>
    </source>
</evidence>
<accession>A0AAV5QQS5</accession>
<evidence type="ECO:0000256" key="11">
    <source>
        <dbReference type="ARBA" id="ARBA00022723"/>
    </source>
</evidence>
<protein>
    <recommendedName>
        <fullName evidence="7 22">Folylpolyglutamate synthase</fullName>
        <ecNumber evidence="6 22">6.3.2.17</ecNumber>
    </recommendedName>
    <alternativeName>
        <fullName evidence="20 22">Folylpoly-gamma-glutamate synthetase</fullName>
    </alternativeName>
    <alternativeName>
        <fullName evidence="19 22">Tetrahydrofolylpolyglutamate synthase</fullName>
    </alternativeName>
</protein>
<evidence type="ECO:0000256" key="6">
    <source>
        <dbReference type="ARBA" id="ARBA00013025"/>
    </source>
</evidence>
<dbReference type="InterPro" id="IPR018109">
    <property type="entry name" value="Folylpolyglutamate_synth_CS"/>
</dbReference>
<comment type="cofactor">
    <cofactor evidence="22">
        <name>a monovalent cation</name>
        <dbReference type="ChEBI" id="CHEBI:60242"/>
    </cofactor>
    <text evidence="22">A monovalent cation.</text>
</comment>
<keyword evidence="8" id="KW-0963">Cytoplasm</keyword>
<dbReference type="PROSITE" id="PS01012">
    <property type="entry name" value="FOLYLPOLYGLU_SYNT_2"/>
    <property type="match status" value="1"/>
</dbReference>
<dbReference type="SUPFAM" id="SSF53623">
    <property type="entry name" value="MurD-like peptide ligases, catalytic domain"/>
    <property type="match status" value="1"/>
</dbReference>
<keyword evidence="11 24" id="KW-0479">Metal-binding</keyword>
<dbReference type="GO" id="GO:0005759">
    <property type="term" value="C:mitochondrial matrix"/>
    <property type="evidence" value="ECO:0007669"/>
    <property type="project" value="UniProtKB-SubCell"/>
</dbReference>
<evidence type="ECO:0000256" key="5">
    <source>
        <dbReference type="ARBA" id="ARBA00008276"/>
    </source>
</evidence>
<evidence type="ECO:0000256" key="15">
    <source>
        <dbReference type="ARBA" id="ARBA00022842"/>
    </source>
</evidence>
<dbReference type="GO" id="GO:0006730">
    <property type="term" value="P:one-carbon metabolic process"/>
    <property type="evidence" value="ECO:0007669"/>
    <property type="project" value="UniProtKB-KW"/>
</dbReference>
<feature type="binding site" evidence="24">
    <location>
        <position position="126"/>
    </location>
    <ligand>
        <name>Mg(2+)</name>
        <dbReference type="ChEBI" id="CHEBI:18420"/>
        <label>1</label>
    </ligand>
</feature>
<keyword evidence="15 24" id="KW-0460">Magnesium</keyword>
<organism evidence="25 26">
    <name type="scientific">Saccharomycopsis crataegensis</name>
    <dbReference type="NCBI Taxonomy" id="43959"/>
    <lineage>
        <taxon>Eukaryota</taxon>
        <taxon>Fungi</taxon>
        <taxon>Dikarya</taxon>
        <taxon>Ascomycota</taxon>
        <taxon>Saccharomycotina</taxon>
        <taxon>Saccharomycetes</taxon>
        <taxon>Saccharomycopsidaceae</taxon>
        <taxon>Saccharomycopsis</taxon>
    </lineage>
</organism>
<dbReference type="SUPFAM" id="SSF53244">
    <property type="entry name" value="MurD-like peptide ligases, peptide-binding domain"/>
    <property type="match status" value="1"/>
</dbReference>
<sequence length="549" mass="61544">MFSAVSKFSTPSISNSAIGLITKHLYSTSIKMKTYDEAVNTLNNLQTNFATIQQVRLSGNKNMDTLLQMFEYSKRIGYDAAEYDKLNLLHVTGTKGKGSTCAFIHSLISQYKNCTDKVTKVGLYTSPHLKSVRERICIDGKPISEEKFAQYFFEVYELLENTNDDPSVTTELTKDQRPAYFKFLTLLSFYVFMKEGVDAAVYEVGIGGELDSTNIIHKPIACGVSSIALDHTFVLGNTVEEISWNKSGIFKNGSSAFSVVQQPGSEKVLRERAAEKGSSFEVVDIHPLLKDNNIKLGVDGDVQKINASLALAMSYKFLKQLDIPIYEDRPNSEVPDTIKEVTEFPGKILAGLAKAHIDGRSQTLPDSELENLTWYIDGSHTVESIHRSSNWWKTTMLAKKEKTPEKFNDSIKVVLFNQQSRNIEELLTELYKTLEDTVVFDQAIFSTNVTWANNKYDINLVSMNVDDKKVDELEMQKRSAITFETLQAETNKEKNTNEITKINVLHDIETGANLVRDLAKQNPEKDIDVFVCGSLHLVGGLLVVLDGTK</sequence>
<evidence type="ECO:0000313" key="26">
    <source>
        <dbReference type="Proteomes" id="UP001360560"/>
    </source>
</evidence>
<dbReference type="InterPro" id="IPR036565">
    <property type="entry name" value="Mur-like_cat_sf"/>
</dbReference>
<evidence type="ECO:0000256" key="21">
    <source>
        <dbReference type="ARBA" id="ARBA00047493"/>
    </source>
</evidence>
<evidence type="ECO:0000256" key="19">
    <source>
        <dbReference type="ARBA" id="ARBA00030592"/>
    </source>
</evidence>
<comment type="caution">
    <text evidence="25">The sequence shown here is derived from an EMBL/GenBank/DDBJ whole genome shotgun (WGS) entry which is preliminary data.</text>
</comment>
<keyword evidence="10 22" id="KW-0436">Ligase</keyword>
<dbReference type="GeneID" id="90075066"/>
<evidence type="ECO:0000313" key="25">
    <source>
        <dbReference type="EMBL" id="GMM37091.1"/>
    </source>
</evidence>
<evidence type="ECO:0000256" key="18">
    <source>
        <dbReference type="ARBA" id="ARBA00025142"/>
    </source>
</evidence>
<dbReference type="Gene3D" id="3.40.1190.10">
    <property type="entry name" value="Mur-like, catalytic domain"/>
    <property type="match status" value="1"/>
</dbReference>
<evidence type="ECO:0000256" key="22">
    <source>
        <dbReference type="PIRNR" id="PIRNR038895"/>
    </source>
</evidence>
<evidence type="ECO:0000256" key="4">
    <source>
        <dbReference type="ARBA" id="ARBA00005150"/>
    </source>
</evidence>
<comment type="function">
    <text evidence="18">Catalyzes conversion of folates to polyglutamate derivatives allowing concentration of folate compounds in the cell and the intracellular retention of these cofactors, which are important substrates for most of the folate-dependent enzymes that are involved in one-carbon transfer reactions involved in purine, pyrimidine and amino acid synthesis. Required for methionine synthesis and maintenance of intact mitochondrial DNA. Involved in telomere maintenance.</text>
</comment>
<dbReference type="NCBIfam" id="TIGR01499">
    <property type="entry name" value="folC"/>
    <property type="match status" value="1"/>
</dbReference>
<feature type="binding site" evidence="23">
    <location>
        <position position="377"/>
    </location>
    <ligand>
        <name>ATP</name>
        <dbReference type="ChEBI" id="CHEBI:30616"/>
    </ligand>
</feature>
<evidence type="ECO:0000256" key="8">
    <source>
        <dbReference type="ARBA" id="ARBA00022490"/>
    </source>
</evidence>
<dbReference type="Proteomes" id="UP001360560">
    <property type="component" value="Unassembled WGS sequence"/>
</dbReference>
<dbReference type="GO" id="GO:0005524">
    <property type="term" value="F:ATP binding"/>
    <property type="evidence" value="ECO:0007669"/>
    <property type="project" value="UniProtKB-KW"/>
</dbReference>
<proteinExistence type="inferred from homology"/>
<comment type="catalytic activity">
    <reaction evidence="21 22">
        <text>(6S)-5,6,7,8-tetrahydrofolyl-(gamma-L-Glu)(n) + L-glutamate + ATP = (6S)-5,6,7,8-tetrahydrofolyl-(gamma-L-Glu)(n+1) + ADP + phosphate + H(+)</text>
        <dbReference type="Rhea" id="RHEA:10580"/>
        <dbReference type="Rhea" id="RHEA-COMP:14738"/>
        <dbReference type="Rhea" id="RHEA-COMP:14740"/>
        <dbReference type="ChEBI" id="CHEBI:15378"/>
        <dbReference type="ChEBI" id="CHEBI:29985"/>
        <dbReference type="ChEBI" id="CHEBI:30616"/>
        <dbReference type="ChEBI" id="CHEBI:43474"/>
        <dbReference type="ChEBI" id="CHEBI:141005"/>
        <dbReference type="ChEBI" id="CHEBI:456216"/>
        <dbReference type="EC" id="6.3.2.17"/>
    </reaction>
</comment>
<keyword evidence="16" id="KW-0496">Mitochondrion</keyword>
<dbReference type="FunFam" id="3.40.1190.10:FF:000009">
    <property type="entry name" value="Folylpolyglutamate synthase"/>
    <property type="match status" value="1"/>
</dbReference>
<evidence type="ECO:0000256" key="3">
    <source>
        <dbReference type="ARBA" id="ARBA00004496"/>
    </source>
</evidence>
<evidence type="ECO:0000256" key="20">
    <source>
        <dbReference type="ARBA" id="ARBA00030876"/>
    </source>
</evidence>
<keyword evidence="13" id="KW-0999">Mitochondrion inner membrane</keyword>
<evidence type="ECO:0000256" key="17">
    <source>
        <dbReference type="ARBA" id="ARBA00023136"/>
    </source>
</evidence>
<keyword evidence="14 23" id="KW-0067">ATP-binding</keyword>
<dbReference type="PIRSF" id="PIRSF038895">
    <property type="entry name" value="FPGS"/>
    <property type="match status" value="1"/>
</dbReference>
<feature type="binding site" evidence="23">
    <location>
        <position position="360"/>
    </location>
    <ligand>
        <name>ATP</name>
        <dbReference type="ChEBI" id="CHEBI:30616"/>
    </ligand>
</feature>
<evidence type="ECO:0000256" key="1">
    <source>
        <dbReference type="ARBA" id="ARBA00004273"/>
    </source>
</evidence>
<evidence type="ECO:0000256" key="14">
    <source>
        <dbReference type="ARBA" id="ARBA00022840"/>
    </source>
</evidence>
<keyword evidence="26" id="KW-1185">Reference proteome</keyword>
<gene>
    <name evidence="25" type="ORF">DASC09_044160</name>
</gene>
<reference evidence="25 26" key="1">
    <citation type="journal article" date="2023" name="Elife">
        <title>Identification of key yeast species and microbe-microbe interactions impacting larval growth of Drosophila in the wild.</title>
        <authorList>
            <person name="Mure A."/>
            <person name="Sugiura Y."/>
            <person name="Maeda R."/>
            <person name="Honda K."/>
            <person name="Sakurai N."/>
            <person name="Takahashi Y."/>
            <person name="Watada M."/>
            <person name="Katoh T."/>
            <person name="Gotoh A."/>
            <person name="Gotoh Y."/>
            <person name="Taniguchi I."/>
            <person name="Nakamura K."/>
            <person name="Hayashi T."/>
            <person name="Katayama T."/>
            <person name="Uemura T."/>
            <person name="Hattori Y."/>
        </authorList>
    </citation>
    <scope>NUCLEOTIDE SEQUENCE [LARGE SCALE GENOMIC DNA]</scope>
    <source>
        <strain evidence="25 26">SC-9</strain>
    </source>
</reference>
<dbReference type="GO" id="GO:0005829">
    <property type="term" value="C:cytosol"/>
    <property type="evidence" value="ECO:0007669"/>
    <property type="project" value="TreeGrafter"/>
</dbReference>
<dbReference type="InterPro" id="IPR036615">
    <property type="entry name" value="Mur_ligase_C_dom_sf"/>
</dbReference>
<keyword evidence="12 23" id="KW-0547">Nucleotide-binding</keyword>
<dbReference type="InterPro" id="IPR023600">
    <property type="entry name" value="Folylpolyglutamate_synth_euk"/>
</dbReference>
<dbReference type="PANTHER" id="PTHR11136:SF5">
    <property type="entry name" value="FOLYLPOLYGLUTAMATE SYNTHASE, MITOCHONDRIAL"/>
    <property type="match status" value="1"/>
</dbReference>
<comment type="subcellular location">
    <subcellularLocation>
        <location evidence="3">Cytoplasm</location>
    </subcellularLocation>
    <subcellularLocation>
        <location evidence="1">Mitochondrion inner membrane</location>
    </subcellularLocation>
    <subcellularLocation>
        <location evidence="2">Mitochondrion matrix</location>
    </subcellularLocation>
</comment>
<evidence type="ECO:0000256" key="2">
    <source>
        <dbReference type="ARBA" id="ARBA00004305"/>
    </source>
</evidence>
<dbReference type="PROSITE" id="PS01011">
    <property type="entry name" value="FOLYLPOLYGLU_SYNT_1"/>
    <property type="match status" value="1"/>
</dbReference>
<dbReference type="Gene3D" id="3.90.190.20">
    <property type="entry name" value="Mur ligase, C-terminal domain"/>
    <property type="match status" value="1"/>
</dbReference>
<dbReference type="PANTHER" id="PTHR11136">
    <property type="entry name" value="FOLYLPOLYGLUTAMATE SYNTHASE-RELATED"/>
    <property type="match status" value="1"/>
</dbReference>
<evidence type="ECO:0000256" key="10">
    <source>
        <dbReference type="ARBA" id="ARBA00022598"/>
    </source>
</evidence>
<comment type="similarity">
    <text evidence="5 22">Belongs to the folylpolyglutamate synthase family.</text>
</comment>
<evidence type="ECO:0000256" key="24">
    <source>
        <dbReference type="PIRSR" id="PIRSR038895-2"/>
    </source>
</evidence>
<feature type="binding site" evidence="24">
    <location>
        <position position="231"/>
    </location>
    <ligand>
        <name>Mg(2+)</name>
        <dbReference type="ChEBI" id="CHEBI:18420"/>
        <label>1</label>
    </ligand>
</feature>
<dbReference type="GO" id="GO:0005743">
    <property type="term" value="C:mitochondrial inner membrane"/>
    <property type="evidence" value="ECO:0007669"/>
    <property type="project" value="UniProtKB-SubCell"/>
</dbReference>
<keyword evidence="17" id="KW-0472">Membrane</keyword>
<evidence type="ECO:0000256" key="13">
    <source>
        <dbReference type="ARBA" id="ARBA00022792"/>
    </source>
</evidence>
<feature type="binding site" evidence="24">
    <location>
        <position position="203"/>
    </location>
    <ligand>
        <name>Mg(2+)</name>
        <dbReference type="ChEBI" id="CHEBI:18420"/>
        <label>1</label>
    </ligand>
</feature>
<dbReference type="GO" id="GO:0004326">
    <property type="term" value="F:tetrahydrofolylpolyglutamate synthase activity"/>
    <property type="evidence" value="ECO:0007669"/>
    <property type="project" value="UniProtKB-EC"/>
</dbReference>
<name>A0AAV5QQS5_9ASCO</name>
<keyword evidence="9 22" id="KW-0554">One-carbon metabolism</keyword>
<evidence type="ECO:0000256" key="23">
    <source>
        <dbReference type="PIRSR" id="PIRSR038895-1"/>
    </source>
</evidence>
<evidence type="ECO:0000256" key="16">
    <source>
        <dbReference type="ARBA" id="ARBA00023128"/>
    </source>
</evidence>
<dbReference type="EC" id="6.3.2.17" evidence="6 22"/>